<evidence type="ECO:0000313" key="4">
    <source>
        <dbReference type="Proteomes" id="UP000280346"/>
    </source>
</evidence>
<dbReference type="PANTHER" id="PTHR33606:SF3">
    <property type="entry name" value="PROTEIN YCII"/>
    <property type="match status" value="1"/>
</dbReference>
<accession>A0A3S1CE71</accession>
<keyword evidence="4" id="KW-1185">Reference proteome</keyword>
<organism evidence="3 4">
    <name type="scientific">Azospirillum doebereinerae</name>
    <dbReference type="NCBI Taxonomy" id="92933"/>
    <lineage>
        <taxon>Bacteria</taxon>
        <taxon>Pseudomonadati</taxon>
        <taxon>Pseudomonadota</taxon>
        <taxon>Alphaproteobacteria</taxon>
        <taxon>Rhodospirillales</taxon>
        <taxon>Azospirillaceae</taxon>
        <taxon>Azospirillum</taxon>
    </lineage>
</organism>
<sequence length="94" mass="10180">MLYMFHCTDKAGAAEIRASNRATHLAYLEASAERLFVAGPLLSEDGQGMVGSLLIVDCADAADAQAFADNDPYAKAGLFESVTIRPWRRVYPKA</sequence>
<dbReference type="AlphaFoldDB" id="A0A3S1CE71"/>
<feature type="domain" description="YCII-related" evidence="2">
    <location>
        <begin position="1"/>
        <end position="88"/>
    </location>
</feature>
<protein>
    <submittedName>
        <fullName evidence="3">YciI family protein</fullName>
    </submittedName>
</protein>
<dbReference type="InterPro" id="IPR011008">
    <property type="entry name" value="Dimeric_a/b-barrel"/>
</dbReference>
<evidence type="ECO:0000256" key="1">
    <source>
        <dbReference type="ARBA" id="ARBA00007689"/>
    </source>
</evidence>
<dbReference type="Gene3D" id="3.30.70.1060">
    <property type="entry name" value="Dimeric alpha+beta barrel"/>
    <property type="match status" value="1"/>
</dbReference>
<name>A0A3S1CE71_9PROT</name>
<evidence type="ECO:0000313" key="3">
    <source>
        <dbReference type="EMBL" id="RUQ65891.1"/>
    </source>
</evidence>
<evidence type="ECO:0000259" key="2">
    <source>
        <dbReference type="Pfam" id="PF03795"/>
    </source>
</evidence>
<dbReference type="EMBL" id="RZIJ01000025">
    <property type="protein sequence ID" value="RUQ65891.1"/>
    <property type="molecule type" value="Genomic_DNA"/>
</dbReference>
<dbReference type="OrthoDB" id="2293521at2"/>
<gene>
    <name evidence="3" type="ORF">EJ913_24775</name>
</gene>
<comment type="caution">
    <text evidence="3">The sequence shown here is derived from an EMBL/GenBank/DDBJ whole genome shotgun (WGS) entry which is preliminary data.</text>
</comment>
<dbReference type="RefSeq" id="WP_127002963.1">
    <property type="nucleotide sequence ID" value="NZ_CP173190.1"/>
</dbReference>
<dbReference type="InterPro" id="IPR051807">
    <property type="entry name" value="Sec-metab_biosynth-assoc"/>
</dbReference>
<dbReference type="SUPFAM" id="SSF54909">
    <property type="entry name" value="Dimeric alpha+beta barrel"/>
    <property type="match status" value="1"/>
</dbReference>
<dbReference type="Proteomes" id="UP000280346">
    <property type="component" value="Unassembled WGS sequence"/>
</dbReference>
<reference evidence="3 4" key="1">
    <citation type="submission" date="2018-12" db="EMBL/GenBank/DDBJ databases">
        <authorList>
            <person name="Yang Y."/>
        </authorList>
    </citation>
    <scope>NUCLEOTIDE SEQUENCE [LARGE SCALE GENOMIC DNA]</scope>
    <source>
        <strain evidence="3 4">GSF71</strain>
    </source>
</reference>
<dbReference type="Pfam" id="PF03795">
    <property type="entry name" value="YCII"/>
    <property type="match status" value="1"/>
</dbReference>
<proteinExistence type="inferred from homology"/>
<dbReference type="InterPro" id="IPR005545">
    <property type="entry name" value="YCII"/>
</dbReference>
<dbReference type="PANTHER" id="PTHR33606">
    <property type="entry name" value="PROTEIN YCII"/>
    <property type="match status" value="1"/>
</dbReference>
<comment type="similarity">
    <text evidence="1">Belongs to the YciI family.</text>
</comment>